<protein>
    <recommendedName>
        <fullName evidence="5">Lipoprotein</fullName>
    </recommendedName>
</protein>
<comment type="caution">
    <text evidence="3">The sequence shown here is derived from an EMBL/GenBank/DDBJ whole genome shotgun (WGS) entry which is preliminary data.</text>
</comment>
<evidence type="ECO:0000256" key="2">
    <source>
        <dbReference type="SAM" id="SignalP"/>
    </source>
</evidence>
<dbReference type="PROSITE" id="PS51257">
    <property type="entry name" value="PROKAR_LIPOPROTEIN"/>
    <property type="match status" value="1"/>
</dbReference>
<proteinExistence type="predicted"/>
<dbReference type="EMBL" id="VOSK01000216">
    <property type="protein sequence ID" value="MPR29293.1"/>
    <property type="molecule type" value="Genomic_DNA"/>
</dbReference>
<keyword evidence="4" id="KW-1185">Reference proteome</keyword>
<evidence type="ECO:0000256" key="1">
    <source>
        <dbReference type="SAM" id="MobiDB-lite"/>
    </source>
</evidence>
<dbReference type="AlphaFoldDB" id="A0A5N7MQR9"/>
<evidence type="ECO:0000313" key="4">
    <source>
        <dbReference type="Proteomes" id="UP000403266"/>
    </source>
</evidence>
<reference evidence="3 4" key="1">
    <citation type="journal article" date="2019" name="Syst. Appl. Microbiol.">
        <title>Microvirga tunisiensis sp. nov., a root nodule symbiotic bacterium isolated from Lupinus micranthus and L. luteus grown in Northern Tunisia.</title>
        <authorList>
            <person name="Msaddak A."/>
            <person name="Rejili M."/>
            <person name="Duran D."/>
            <person name="Mars M."/>
            <person name="Palacios J.M."/>
            <person name="Ruiz-Argueso T."/>
            <person name="Rey L."/>
            <person name="Imperial J."/>
        </authorList>
    </citation>
    <scope>NUCLEOTIDE SEQUENCE [LARGE SCALE GENOMIC DNA]</scope>
    <source>
        <strain evidence="3 4">Lmie10</strain>
    </source>
</reference>
<accession>A0A5N7MQR9</accession>
<feature type="region of interest" description="Disordered" evidence="1">
    <location>
        <begin position="37"/>
        <end position="106"/>
    </location>
</feature>
<dbReference type="OrthoDB" id="8454184at2"/>
<organism evidence="3 4">
    <name type="scientific">Microvirga tunisiensis</name>
    <dbReference type="NCBI Taxonomy" id="2108360"/>
    <lineage>
        <taxon>Bacteria</taxon>
        <taxon>Pseudomonadati</taxon>
        <taxon>Pseudomonadota</taxon>
        <taxon>Alphaproteobacteria</taxon>
        <taxon>Hyphomicrobiales</taxon>
        <taxon>Methylobacteriaceae</taxon>
        <taxon>Microvirga</taxon>
    </lineage>
</organism>
<keyword evidence="2" id="KW-0732">Signal</keyword>
<evidence type="ECO:0000313" key="3">
    <source>
        <dbReference type="EMBL" id="MPR29293.1"/>
    </source>
</evidence>
<dbReference type="Proteomes" id="UP000403266">
    <property type="component" value="Unassembled WGS sequence"/>
</dbReference>
<sequence length="158" mass="16093">MRTKTFLIMGVISLVTSVATAWAGSCTGRIDAVSKQMASHDAGSGPIHPGGAQAGQGGNVSSTGAIQVPKAGETPKTEATPAMNAVTQGRATSPADARAQTQGQPTSAQVAQGAETAASDNVRQAMASLDRARTFDREGKEADCMSAVQEADRLFGMK</sequence>
<feature type="signal peptide" evidence="2">
    <location>
        <begin position="1"/>
        <end position="23"/>
    </location>
</feature>
<dbReference type="RefSeq" id="WP_152716023.1">
    <property type="nucleotide sequence ID" value="NZ_VOSJ01000228.1"/>
</dbReference>
<evidence type="ECO:0008006" key="5">
    <source>
        <dbReference type="Google" id="ProtNLM"/>
    </source>
</evidence>
<feature type="chain" id="PRO_5030135663" description="Lipoprotein" evidence="2">
    <location>
        <begin position="24"/>
        <end position="158"/>
    </location>
</feature>
<name>A0A5N7MQR9_9HYPH</name>
<gene>
    <name evidence="3" type="ORF">FS320_30380</name>
</gene>